<reference evidence="1 2" key="1">
    <citation type="submission" date="2015-02" db="EMBL/GenBank/DDBJ databases">
        <title>Single-cell genomics of uncultivated deep-branching MTB reveals a conserved set of magnetosome genes.</title>
        <authorList>
            <person name="Kolinko S."/>
            <person name="Richter M."/>
            <person name="Glockner F.O."/>
            <person name="Brachmann A."/>
            <person name="Schuler D."/>
        </authorList>
    </citation>
    <scope>NUCLEOTIDE SEQUENCE [LARGE SCALE GENOMIC DNA]</scope>
    <source>
        <strain evidence="1">SKK-01</strain>
    </source>
</reference>
<gene>
    <name evidence="1" type="ORF">OMAG_001488</name>
</gene>
<keyword evidence="2" id="KW-1185">Reference proteome</keyword>
<feature type="non-terminal residue" evidence="1">
    <location>
        <position position="41"/>
    </location>
</feature>
<accession>A0A0F0CRK8</accession>
<protein>
    <submittedName>
        <fullName evidence="1">Uncharacterized protein</fullName>
    </submittedName>
</protein>
<dbReference type="EMBL" id="JYNY01000311">
    <property type="protein sequence ID" value="KJJ84644.1"/>
    <property type="molecule type" value="Genomic_DNA"/>
</dbReference>
<proteinExistence type="predicted"/>
<dbReference type="Proteomes" id="UP000033428">
    <property type="component" value="Unassembled WGS sequence"/>
</dbReference>
<dbReference type="AlphaFoldDB" id="A0A0F0CRK8"/>
<sequence>MLICGRVDAGSLEGRAYSGEKFIYTAFEKVVSDFSEKTKKE</sequence>
<evidence type="ECO:0000313" key="1">
    <source>
        <dbReference type="EMBL" id="KJJ84644.1"/>
    </source>
</evidence>
<evidence type="ECO:0000313" key="2">
    <source>
        <dbReference type="Proteomes" id="UP000033428"/>
    </source>
</evidence>
<organism evidence="1 2">
    <name type="scientific">Candidatus Omnitrophus magneticus</name>
    <dbReference type="NCBI Taxonomy" id="1609969"/>
    <lineage>
        <taxon>Bacteria</taxon>
        <taxon>Pseudomonadati</taxon>
        <taxon>Candidatus Omnitrophota</taxon>
        <taxon>Candidatus Omnitrophus</taxon>
    </lineage>
</organism>
<name>A0A0F0CRK8_9BACT</name>
<comment type="caution">
    <text evidence="1">The sequence shown here is derived from an EMBL/GenBank/DDBJ whole genome shotgun (WGS) entry which is preliminary data.</text>
</comment>